<evidence type="ECO:0000313" key="2">
    <source>
        <dbReference type="EMBL" id="OCX16562.1"/>
    </source>
</evidence>
<dbReference type="EMBL" id="MDEO01000033">
    <property type="protein sequence ID" value="OCX16562.1"/>
    <property type="molecule type" value="Genomic_DNA"/>
</dbReference>
<evidence type="ECO:0008006" key="4">
    <source>
        <dbReference type="Google" id="ProtNLM"/>
    </source>
</evidence>
<dbReference type="InterPro" id="IPR056972">
    <property type="entry name" value="RHH_dom-containing"/>
</dbReference>
<name>A0A1C2DP59_9HYPH</name>
<feature type="region of interest" description="Disordered" evidence="1">
    <location>
        <begin position="1"/>
        <end position="34"/>
    </location>
</feature>
<accession>A0A1C2DP59</accession>
<comment type="caution">
    <text evidence="2">The sequence shown here is derived from an EMBL/GenBank/DDBJ whole genome shotgun (WGS) entry which is preliminary data.</text>
</comment>
<dbReference type="AlphaFoldDB" id="A0A1C2DP59"/>
<reference evidence="2" key="1">
    <citation type="submission" date="2016-08" db="EMBL/GenBank/DDBJ databases">
        <title>Whole genome sequence of Mesorhizobium sp. strain UASWS1009 isolated from industrial sewage.</title>
        <authorList>
            <person name="Crovadore J."/>
            <person name="Calmin G."/>
            <person name="Chablais R."/>
            <person name="Cochard B."/>
            <person name="Lefort F."/>
        </authorList>
    </citation>
    <scope>NUCLEOTIDE SEQUENCE [LARGE SCALE GENOMIC DNA]</scope>
    <source>
        <strain evidence="2">UASWS1009</strain>
    </source>
</reference>
<protein>
    <recommendedName>
        <fullName evidence="4">Chromosome partitioning protein ParB</fullName>
    </recommendedName>
</protein>
<dbReference type="Pfam" id="PF23807">
    <property type="entry name" value="RHH_10"/>
    <property type="match status" value="1"/>
</dbReference>
<evidence type="ECO:0000256" key="1">
    <source>
        <dbReference type="SAM" id="MobiDB-lite"/>
    </source>
</evidence>
<dbReference type="InterPro" id="IPR010985">
    <property type="entry name" value="Ribbon_hlx_hlx"/>
</dbReference>
<dbReference type="OrthoDB" id="7508186at2"/>
<proteinExistence type="predicted"/>
<dbReference type="STRING" id="1566387.QV13_14760"/>
<dbReference type="Proteomes" id="UP000094412">
    <property type="component" value="Unassembled WGS sequence"/>
</dbReference>
<gene>
    <name evidence="2" type="ORF">QV13_14760</name>
</gene>
<organism evidence="2 3">
    <name type="scientific">Mesorhizobium hungaricum</name>
    <dbReference type="NCBI Taxonomy" id="1566387"/>
    <lineage>
        <taxon>Bacteria</taxon>
        <taxon>Pseudomonadati</taxon>
        <taxon>Pseudomonadota</taxon>
        <taxon>Alphaproteobacteria</taxon>
        <taxon>Hyphomicrobiales</taxon>
        <taxon>Phyllobacteriaceae</taxon>
        <taxon>Mesorhizobium</taxon>
    </lineage>
</organism>
<keyword evidence="3" id="KW-1185">Reference proteome</keyword>
<dbReference type="SUPFAM" id="SSF47598">
    <property type="entry name" value="Ribbon-helix-helix"/>
    <property type="match status" value="1"/>
</dbReference>
<sequence length="84" mass="9301">MTERSSKRTFAARPADPDSWIKASEPQRPRSGDPVAFTARLTIDVTPDLRGRIKIAAFQRGQTVADMLRALLGREYPESDGGDQ</sequence>
<evidence type="ECO:0000313" key="3">
    <source>
        <dbReference type="Proteomes" id="UP000094412"/>
    </source>
</evidence>
<dbReference type="GO" id="GO:0006355">
    <property type="term" value="P:regulation of DNA-templated transcription"/>
    <property type="evidence" value="ECO:0007669"/>
    <property type="project" value="InterPro"/>
</dbReference>
<dbReference type="RefSeq" id="WP_065998078.1">
    <property type="nucleotide sequence ID" value="NZ_MDEO01000033.1"/>
</dbReference>